<dbReference type="AlphaFoldDB" id="A0A2P2R1N2"/>
<protein>
    <submittedName>
        <fullName evidence="1">Uncharacterized protein</fullName>
    </submittedName>
</protein>
<evidence type="ECO:0000313" key="1">
    <source>
        <dbReference type="EMBL" id="MBX73100.1"/>
    </source>
</evidence>
<name>A0A2P2R1N2_RHIMU</name>
<proteinExistence type="predicted"/>
<organism evidence="1">
    <name type="scientific">Rhizophora mucronata</name>
    <name type="common">Asiatic mangrove</name>
    <dbReference type="NCBI Taxonomy" id="61149"/>
    <lineage>
        <taxon>Eukaryota</taxon>
        <taxon>Viridiplantae</taxon>
        <taxon>Streptophyta</taxon>
        <taxon>Embryophyta</taxon>
        <taxon>Tracheophyta</taxon>
        <taxon>Spermatophyta</taxon>
        <taxon>Magnoliopsida</taxon>
        <taxon>eudicotyledons</taxon>
        <taxon>Gunneridae</taxon>
        <taxon>Pentapetalae</taxon>
        <taxon>rosids</taxon>
        <taxon>fabids</taxon>
        <taxon>Malpighiales</taxon>
        <taxon>Rhizophoraceae</taxon>
        <taxon>Rhizophora</taxon>
    </lineage>
</organism>
<accession>A0A2P2R1N2</accession>
<dbReference type="EMBL" id="GGEC01092616">
    <property type="protein sequence ID" value="MBX73100.1"/>
    <property type="molecule type" value="Transcribed_RNA"/>
</dbReference>
<sequence length="47" mass="5330">MGVELIIFPVFFSSILKNLISHSIWHIRLPTKAYTAEPQMSANNQAD</sequence>
<reference evidence="1" key="1">
    <citation type="submission" date="2018-02" db="EMBL/GenBank/DDBJ databases">
        <title>Rhizophora mucronata_Transcriptome.</title>
        <authorList>
            <person name="Meera S.P."/>
            <person name="Sreeshan A."/>
            <person name="Augustine A."/>
        </authorList>
    </citation>
    <scope>NUCLEOTIDE SEQUENCE</scope>
    <source>
        <tissue evidence="1">Leaf</tissue>
    </source>
</reference>